<keyword evidence="5" id="KW-1185">Reference proteome</keyword>
<evidence type="ECO:0000259" key="3">
    <source>
        <dbReference type="SMART" id="SM00507"/>
    </source>
</evidence>
<proteinExistence type="inferred from homology"/>
<dbReference type="InterPro" id="IPR003870">
    <property type="entry name" value="DUF222"/>
</dbReference>
<dbReference type="Gene3D" id="1.10.30.50">
    <property type="match status" value="1"/>
</dbReference>
<feature type="region of interest" description="Disordered" evidence="2">
    <location>
        <begin position="438"/>
        <end position="461"/>
    </location>
</feature>
<dbReference type="CDD" id="cd00085">
    <property type="entry name" value="HNHc"/>
    <property type="match status" value="1"/>
</dbReference>
<feature type="compositionally biased region" description="Basic and acidic residues" evidence="2">
    <location>
        <begin position="451"/>
        <end position="461"/>
    </location>
</feature>
<dbReference type="Proteomes" id="UP000386847">
    <property type="component" value="Chromosome"/>
</dbReference>
<name>A0A5Q2FC81_9ACTN</name>
<dbReference type="SMART" id="SM00507">
    <property type="entry name" value="HNHc"/>
    <property type="match status" value="1"/>
</dbReference>
<comment type="similarity">
    <text evidence="1">Belongs to the Rv1128c/1148c/1588c/1702c/1945/3466 family.</text>
</comment>
<dbReference type="Pfam" id="PF01844">
    <property type="entry name" value="HNH"/>
    <property type="match status" value="1"/>
</dbReference>
<dbReference type="GO" id="GO:0003676">
    <property type="term" value="F:nucleic acid binding"/>
    <property type="evidence" value="ECO:0007669"/>
    <property type="project" value="InterPro"/>
</dbReference>
<accession>A0A5Q2FC81</accession>
<dbReference type="RefSeq" id="WP_153571212.1">
    <property type="nucleotide sequence ID" value="NZ_CP045725.1"/>
</dbReference>
<dbReference type="AlphaFoldDB" id="A0A5Q2FC81"/>
<dbReference type="Pfam" id="PF02720">
    <property type="entry name" value="DUF222"/>
    <property type="match status" value="1"/>
</dbReference>
<feature type="domain" description="HNH nuclease" evidence="3">
    <location>
        <begin position="357"/>
        <end position="409"/>
    </location>
</feature>
<evidence type="ECO:0000313" key="4">
    <source>
        <dbReference type="EMBL" id="QGF22683.1"/>
    </source>
</evidence>
<feature type="region of interest" description="Disordered" evidence="2">
    <location>
        <begin position="1"/>
        <end position="24"/>
    </location>
</feature>
<dbReference type="InterPro" id="IPR003615">
    <property type="entry name" value="HNH_nuc"/>
</dbReference>
<organism evidence="4 5">
    <name type="scientific">Raineyella fluvialis</name>
    <dbReference type="NCBI Taxonomy" id="2662261"/>
    <lineage>
        <taxon>Bacteria</taxon>
        <taxon>Bacillati</taxon>
        <taxon>Actinomycetota</taxon>
        <taxon>Actinomycetes</taxon>
        <taxon>Propionibacteriales</taxon>
        <taxon>Propionibacteriaceae</taxon>
        <taxon>Raineyella</taxon>
    </lineage>
</organism>
<reference evidence="4 5" key="1">
    <citation type="submission" date="2019-10" db="EMBL/GenBank/DDBJ databases">
        <title>Genomic analysis of Raineyella sp. CBA3103.</title>
        <authorList>
            <person name="Roh S.W."/>
        </authorList>
    </citation>
    <scope>NUCLEOTIDE SEQUENCE [LARGE SCALE GENOMIC DNA]</scope>
    <source>
        <strain evidence="4 5">CBA3103</strain>
    </source>
</reference>
<gene>
    <name evidence="4" type="ORF">Rai3103_02170</name>
</gene>
<evidence type="ECO:0000313" key="5">
    <source>
        <dbReference type="Proteomes" id="UP000386847"/>
    </source>
</evidence>
<dbReference type="GO" id="GO:0004519">
    <property type="term" value="F:endonuclease activity"/>
    <property type="evidence" value="ECO:0007669"/>
    <property type="project" value="InterPro"/>
</dbReference>
<evidence type="ECO:0000256" key="1">
    <source>
        <dbReference type="ARBA" id="ARBA00023450"/>
    </source>
</evidence>
<protein>
    <submittedName>
        <fullName evidence="4">DUF222 domain-containing protein</fullName>
    </submittedName>
</protein>
<sequence length="461" mass="49544">MKRSGSIGPIGSIRPDPSGVADSTPSMLARAVGEVATFLERGTVCLTDRQLLAASTALQGLLSRVTAAELVVVQELETRGTTLALLGVSTPAWLRSANRRTARQAHQTVRTAAELAAHPAVAQALGAGEASPEQARGILAGLAVLPPDLDPVTASTIDQDVVEHAARFDPDQLRQLANHAVEVHAPEVAEEWLRKLLEQQEAEARKKRKLDWSRDGQGATFFRAKLPTVEGDEFIALIEAYVSKAYRSQEIEALDPAYTAPTASQLRADALMSLVDQCAAEAAAPVQGGDRPRITVVIDEARLRSRMGTAELLDSGETVSAGALRRLACDADILPAVLGGSSQLLDVGRTMRLVSGDLRQAVHLRDRGCAFPACDRQARFCEVHHIVPWACGGVSALPNLVLLCRHHHAMVEPDPRSVPGARWEVRMAADGIPEFLPPQARGFARTPQRNARYELRDPGPP</sequence>
<dbReference type="GO" id="GO:0008270">
    <property type="term" value="F:zinc ion binding"/>
    <property type="evidence" value="ECO:0007669"/>
    <property type="project" value="InterPro"/>
</dbReference>
<dbReference type="EMBL" id="CP045725">
    <property type="protein sequence ID" value="QGF22683.1"/>
    <property type="molecule type" value="Genomic_DNA"/>
</dbReference>
<dbReference type="KEGG" id="rain:Rai3103_02170"/>
<dbReference type="InterPro" id="IPR002711">
    <property type="entry name" value="HNH"/>
</dbReference>
<evidence type="ECO:0000256" key="2">
    <source>
        <dbReference type="SAM" id="MobiDB-lite"/>
    </source>
</evidence>